<dbReference type="Gene3D" id="2.30.29.30">
    <property type="entry name" value="Pleckstrin-homology domain (PH domain)/Phosphotyrosine-binding domain (PTB)"/>
    <property type="match status" value="1"/>
</dbReference>
<dbReference type="Pfam" id="PF12937">
    <property type="entry name" value="F-box-like"/>
    <property type="match status" value="1"/>
</dbReference>
<feature type="compositionally biased region" description="Acidic residues" evidence="1">
    <location>
        <begin position="686"/>
        <end position="698"/>
    </location>
</feature>
<dbReference type="AlphaFoldDB" id="A0A210QQF5"/>
<evidence type="ECO:0000256" key="1">
    <source>
        <dbReference type="SAM" id="MobiDB-lite"/>
    </source>
</evidence>
<evidence type="ECO:0000259" key="2">
    <source>
        <dbReference type="PROSITE" id="PS50010"/>
    </source>
</evidence>
<dbReference type="CDD" id="cd22173">
    <property type="entry name" value="F-box_ECT2L"/>
    <property type="match status" value="1"/>
</dbReference>
<dbReference type="InterPro" id="IPR025592">
    <property type="entry name" value="DUF4347"/>
</dbReference>
<dbReference type="SUPFAM" id="SSF50729">
    <property type="entry name" value="PH domain-like"/>
    <property type="match status" value="1"/>
</dbReference>
<feature type="region of interest" description="Disordered" evidence="1">
    <location>
        <begin position="665"/>
        <end position="766"/>
    </location>
</feature>
<dbReference type="PANTHER" id="PTHR46857:SF2">
    <property type="entry name" value="F-BOX ONLY PROTEIN 16"/>
    <property type="match status" value="1"/>
</dbReference>
<dbReference type="SMART" id="SM00325">
    <property type="entry name" value="RhoGEF"/>
    <property type="match status" value="1"/>
</dbReference>
<dbReference type="PROSITE" id="PS50010">
    <property type="entry name" value="DH_2"/>
    <property type="match status" value="1"/>
</dbReference>
<protein>
    <submittedName>
        <fullName evidence="3">Epithelial cell-transforming sequence 2 oncogene-like</fullName>
    </submittedName>
</protein>
<dbReference type="OrthoDB" id="660555at2759"/>
<feature type="domain" description="DH" evidence="2">
    <location>
        <begin position="797"/>
        <end position="986"/>
    </location>
</feature>
<proteinExistence type="predicted"/>
<organism evidence="3 4">
    <name type="scientific">Mizuhopecten yessoensis</name>
    <name type="common">Japanese scallop</name>
    <name type="synonym">Patinopecten yessoensis</name>
    <dbReference type="NCBI Taxonomy" id="6573"/>
    <lineage>
        <taxon>Eukaryota</taxon>
        <taxon>Metazoa</taxon>
        <taxon>Spiralia</taxon>
        <taxon>Lophotrochozoa</taxon>
        <taxon>Mollusca</taxon>
        <taxon>Bivalvia</taxon>
        <taxon>Autobranchia</taxon>
        <taxon>Pteriomorphia</taxon>
        <taxon>Pectinida</taxon>
        <taxon>Pectinoidea</taxon>
        <taxon>Pectinidae</taxon>
        <taxon>Mizuhopecten</taxon>
    </lineage>
</organism>
<keyword evidence="4" id="KW-1185">Reference proteome</keyword>
<dbReference type="InterPro" id="IPR035899">
    <property type="entry name" value="DBL_dom_sf"/>
</dbReference>
<name>A0A210QQF5_MIZYE</name>
<dbReference type="PANTHER" id="PTHR46857">
    <property type="entry name" value="EPITHELIAL CELL-TRANSFORMING SEQUENCE 2 ONCOGENE-LIKE"/>
    <property type="match status" value="1"/>
</dbReference>
<evidence type="ECO:0000313" key="4">
    <source>
        <dbReference type="Proteomes" id="UP000242188"/>
    </source>
</evidence>
<dbReference type="InterPro" id="IPR000219">
    <property type="entry name" value="DH_dom"/>
</dbReference>
<accession>A0A210QQF5</accession>
<evidence type="ECO:0000313" key="3">
    <source>
        <dbReference type="EMBL" id="OWF50928.1"/>
    </source>
</evidence>
<reference evidence="3 4" key="1">
    <citation type="journal article" date="2017" name="Nat. Ecol. Evol.">
        <title>Scallop genome provides insights into evolution of bilaterian karyotype and development.</title>
        <authorList>
            <person name="Wang S."/>
            <person name="Zhang J."/>
            <person name="Jiao W."/>
            <person name="Li J."/>
            <person name="Xun X."/>
            <person name="Sun Y."/>
            <person name="Guo X."/>
            <person name="Huan P."/>
            <person name="Dong B."/>
            <person name="Zhang L."/>
            <person name="Hu X."/>
            <person name="Sun X."/>
            <person name="Wang J."/>
            <person name="Zhao C."/>
            <person name="Wang Y."/>
            <person name="Wang D."/>
            <person name="Huang X."/>
            <person name="Wang R."/>
            <person name="Lv J."/>
            <person name="Li Y."/>
            <person name="Zhang Z."/>
            <person name="Liu B."/>
            <person name="Lu W."/>
            <person name="Hui Y."/>
            <person name="Liang J."/>
            <person name="Zhou Z."/>
            <person name="Hou R."/>
            <person name="Li X."/>
            <person name="Liu Y."/>
            <person name="Li H."/>
            <person name="Ning X."/>
            <person name="Lin Y."/>
            <person name="Zhao L."/>
            <person name="Xing Q."/>
            <person name="Dou J."/>
            <person name="Li Y."/>
            <person name="Mao J."/>
            <person name="Guo H."/>
            <person name="Dou H."/>
            <person name="Li T."/>
            <person name="Mu C."/>
            <person name="Jiang W."/>
            <person name="Fu Q."/>
            <person name="Fu X."/>
            <person name="Miao Y."/>
            <person name="Liu J."/>
            <person name="Yu Q."/>
            <person name="Li R."/>
            <person name="Liao H."/>
            <person name="Li X."/>
            <person name="Kong Y."/>
            <person name="Jiang Z."/>
            <person name="Chourrout D."/>
            <person name="Li R."/>
            <person name="Bao Z."/>
        </authorList>
    </citation>
    <scope>NUCLEOTIDE SEQUENCE [LARGE SCALE GENOMIC DNA]</scope>
    <source>
        <strain evidence="3 4">PY_sf001</strain>
    </source>
</reference>
<sequence>MADQVELNSKSRKVKSSTLHLTKNDKKILGQNTERKKEVVASQEKFSTNKMRTYNSAWTPVVHKPSNEMIFHERRDLISHWFDLWSDSQRKRFFDVVFQQCRRNQYKFVQQWFQERVPLQHLDFTTVLPRFLSVYIFSFLEPQSLCRAGQACWHWRFLTAQDEIWMPKCLKYGWILPYKPPKNEYSAWKNHYVACIHTQGYIPANDLHSIGGLGGHPTLSVLSTKKTKSAPRSGRLSPTTSRRNMDVRPPWSGVSQKPKDLEKSFYAFLHGFNPNDPNIPKSALILHNKWGIPKKQHEQALSRSEDFELGLDSHKRKKSHRVLTSGEDCDLKRLSQRTSLRDTMELENMEERRVKQLVDTEWYPPNRTRIQKPDMTKGVFPYNINQTESDIKGQLQVEKPRVIFISSRVPAADLLVDAVLFGVIPVVYEYEGTTTETLLLKLEKALQGRQAQSIGLFCHSQEPGELRLVQNCTVTLDTLDSTNVSQFFETVADRIIPPNKGGQLDVFVPLAASEPGMEILTQLSVSTGMHLSSPTGIIGYYNHVNSDWLLTYKEGPPPSMYFCTSKLDVWSNTADQAKEALTTCKKLLSPYFEKTHKDIVSQLTGQVMFDVLGQTEIQGANKIADVLTEGLRSLGSEDNVNPLEFLGKFLLQRAGVDDLSFTSSLEKSRTMKRPPVDRYESVDSSAGDDDVDLEDSEVEQINGHTKEETAFGEEDEVGEEEELKEETSPREMREKAQNEQSEKAQQRQKKKGRKEQTTKKGQMTQQMKDFKVRFGTMTLTGKHERLTAKKFSEYPEKRTPVAMEILSSEVEYNRILKGIKDTYVKPLKAALSSDRAIASFQNVQIIFTDLMYILDVSSEMVDDLKNRLADWDATNTCLGDIFVRFCTHLKVYTNFVNNYDVILQCIERTKEQTPAFRAFLHRHERIPETRRMTLQELMLLPPRRIEQYAFLLNWFEMHTPTQHQDRADLADAIKTIGTLNRHIQQTKLRLERDRTMITLQKSILNSPSLLESNRYLIKQLDVANLRPPAKTMVPELRVYQQFEELGLFLFNDALVITRRTSRHFPFTRAVEHTYRFETSLSLARLKVIGLDNTKYIQNGFKMETPNKELFCCTSCEEDKFNWITLLEQAIRTALEG</sequence>
<gene>
    <name evidence="3" type="ORF">KP79_PYT07452</name>
</gene>
<dbReference type="InterPro" id="IPR052805">
    <property type="entry name" value="GEF_Ubiquitin-Prot_Reg"/>
</dbReference>
<dbReference type="Gene3D" id="1.20.1280.50">
    <property type="match status" value="1"/>
</dbReference>
<dbReference type="SUPFAM" id="SSF81383">
    <property type="entry name" value="F-box domain"/>
    <property type="match status" value="1"/>
</dbReference>
<feature type="compositionally biased region" description="Acidic residues" evidence="1">
    <location>
        <begin position="710"/>
        <end position="724"/>
    </location>
</feature>
<dbReference type="EMBL" id="NEDP02002412">
    <property type="protein sequence ID" value="OWF50928.1"/>
    <property type="molecule type" value="Genomic_DNA"/>
</dbReference>
<dbReference type="InterPro" id="IPR036047">
    <property type="entry name" value="F-box-like_dom_sf"/>
</dbReference>
<dbReference type="Gene3D" id="1.20.900.10">
    <property type="entry name" value="Dbl homology (DH) domain"/>
    <property type="match status" value="1"/>
</dbReference>
<dbReference type="CDD" id="cd00160">
    <property type="entry name" value="RhoGEF"/>
    <property type="match status" value="1"/>
</dbReference>
<dbReference type="STRING" id="6573.A0A210QQF5"/>
<dbReference type="GO" id="GO:0005085">
    <property type="term" value="F:guanyl-nucleotide exchange factor activity"/>
    <property type="evidence" value="ECO:0007669"/>
    <property type="project" value="InterPro"/>
</dbReference>
<feature type="region of interest" description="Disordered" evidence="1">
    <location>
        <begin position="224"/>
        <end position="256"/>
    </location>
</feature>
<feature type="compositionally biased region" description="Basic and acidic residues" evidence="1">
    <location>
        <begin position="666"/>
        <end position="681"/>
    </location>
</feature>
<dbReference type="InterPro" id="IPR011993">
    <property type="entry name" value="PH-like_dom_sf"/>
</dbReference>
<dbReference type="Pfam" id="PF00621">
    <property type="entry name" value="RhoGEF"/>
    <property type="match status" value="1"/>
</dbReference>
<dbReference type="InterPro" id="IPR001810">
    <property type="entry name" value="F-box_dom"/>
</dbReference>
<dbReference type="Pfam" id="PF14252">
    <property type="entry name" value="DUF4347"/>
    <property type="match status" value="1"/>
</dbReference>
<dbReference type="Proteomes" id="UP000242188">
    <property type="component" value="Unassembled WGS sequence"/>
</dbReference>
<comment type="caution">
    <text evidence="3">The sequence shown here is derived from an EMBL/GenBank/DDBJ whole genome shotgun (WGS) entry which is preliminary data.</text>
</comment>
<feature type="compositionally biased region" description="Basic and acidic residues" evidence="1">
    <location>
        <begin position="725"/>
        <end position="745"/>
    </location>
</feature>
<dbReference type="SUPFAM" id="SSF48065">
    <property type="entry name" value="DBL homology domain (DH-domain)"/>
    <property type="match status" value="1"/>
</dbReference>